<dbReference type="InterPro" id="IPR024854">
    <property type="entry name" value="Kinectin"/>
</dbReference>
<evidence type="ECO:0000313" key="3">
    <source>
        <dbReference type="Proteomes" id="UP001181693"/>
    </source>
</evidence>
<sequence>MEVREILQKIFPNVSVSASLHHGEWIREFERLAKVCLNENGEAEKVKALEQKLKEGEEIHTLLQLECEKYKSVLAETEGILQRLQRSVEEEEGKWKLKLDESQNELREAASAVHSMEQEVAKLKTRNKEVELFLKEKENLETELEKAEHERTTYVSEVRELKSQLNDTLKKLEVEQSERQKVASDLHEAQKSLDFIQDELLKGSGDSNVIENSGLSLEKEDQERIEKMPQSLSQTVTQLQQCLQAVNQQLTKGRENFQIIG</sequence>
<gene>
    <name evidence="2" type="ORF">GDO54_005352</name>
</gene>
<protein>
    <recommendedName>
        <fullName evidence="4">Kinectin</fullName>
    </recommendedName>
</protein>
<keyword evidence="3" id="KW-1185">Reference proteome</keyword>
<reference evidence="2" key="1">
    <citation type="thesis" date="2020" institute="ProQuest LLC" country="789 East Eisenhower Parkway, Ann Arbor, MI, USA">
        <title>Comparative Genomics and Chromosome Evolution.</title>
        <authorList>
            <person name="Mudd A.B."/>
        </authorList>
    </citation>
    <scope>NUCLEOTIDE SEQUENCE</scope>
    <source>
        <strain evidence="2">1538</strain>
        <tissue evidence="2">Blood</tissue>
    </source>
</reference>
<proteinExistence type="predicted"/>
<dbReference type="PANTHER" id="PTHR18864:SF1">
    <property type="entry name" value="KINECTIN"/>
    <property type="match status" value="1"/>
</dbReference>
<evidence type="ECO:0000313" key="2">
    <source>
        <dbReference type="EMBL" id="DBA14371.1"/>
    </source>
</evidence>
<dbReference type="GO" id="GO:0007018">
    <property type="term" value="P:microtubule-based movement"/>
    <property type="evidence" value="ECO:0007669"/>
    <property type="project" value="InterPro"/>
</dbReference>
<keyword evidence="1" id="KW-0175">Coiled coil</keyword>
<comment type="caution">
    <text evidence="2">The sequence shown here is derived from an EMBL/GenBank/DDBJ whole genome shotgun (WGS) entry which is preliminary data.</text>
</comment>
<accession>A0AAV2ZEI9</accession>
<dbReference type="GO" id="GO:0019894">
    <property type="term" value="F:kinesin binding"/>
    <property type="evidence" value="ECO:0007669"/>
    <property type="project" value="InterPro"/>
</dbReference>
<dbReference type="PANTHER" id="PTHR18864">
    <property type="entry name" value="KINECTIN"/>
    <property type="match status" value="1"/>
</dbReference>
<dbReference type="Proteomes" id="UP001181693">
    <property type="component" value="Unassembled WGS sequence"/>
</dbReference>
<evidence type="ECO:0000256" key="1">
    <source>
        <dbReference type="SAM" id="Coils"/>
    </source>
</evidence>
<dbReference type="EMBL" id="DYDO01000013">
    <property type="protein sequence ID" value="DBA14371.1"/>
    <property type="molecule type" value="Genomic_DNA"/>
</dbReference>
<evidence type="ECO:0008006" key="4">
    <source>
        <dbReference type="Google" id="ProtNLM"/>
    </source>
</evidence>
<name>A0AAV2ZEI9_PYXAD</name>
<feature type="coiled-coil region" evidence="1">
    <location>
        <begin position="46"/>
        <end position="178"/>
    </location>
</feature>
<organism evidence="2 3">
    <name type="scientific">Pyxicephalus adspersus</name>
    <name type="common">African bullfrog</name>
    <dbReference type="NCBI Taxonomy" id="30357"/>
    <lineage>
        <taxon>Eukaryota</taxon>
        <taxon>Metazoa</taxon>
        <taxon>Chordata</taxon>
        <taxon>Craniata</taxon>
        <taxon>Vertebrata</taxon>
        <taxon>Euteleostomi</taxon>
        <taxon>Amphibia</taxon>
        <taxon>Batrachia</taxon>
        <taxon>Anura</taxon>
        <taxon>Neobatrachia</taxon>
        <taxon>Ranoidea</taxon>
        <taxon>Pyxicephalidae</taxon>
        <taxon>Pyxicephalinae</taxon>
        <taxon>Pyxicephalus</taxon>
    </lineage>
</organism>
<dbReference type="AlphaFoldDB" id="A0AAV2ZEI9"/>